<organism evidence="3 4">
    <name type="scientific">Mesorhizobium erdmanii</name>
    <dbReference type="NCBI Taxonomy" id="1777866"/>
    <lineage>
        <taxon>Bacteria</taxon>
        <taxon>Pseudomonadati</taxon>
        <taxon>Pseudomonadota</taxon>
        <taxon>Alphaproteobacteria</taxon>
        <taxon>Hyphomicrobiales</taxon>
        <taxon>Phyllobacteriaceae</taxon>
        <taxon>Mesorhizobium</taxon>
    </lineage>
</organism>
<dbReference type="AlphaFoldDB" id="A0A6M7UQ93"/>
<evidence type="ECO:0000313" key="4">
    <source>
        <dbReference type="Proteomes" id="UP000503339"/>
    </source>
</evidence>
<dbReference type="KEGG" id="merd:EB233_31530"/>
<feature type="compositionally biased region" description="Polar residues" evidence="1">
    <location>
        <begin position="1"/>
        <end position="11"/>
    </location>
</feature>
<name>A0A6M7UQ93_9HYPH</name>
<proteinExistence type="predicted"/>
<dbReference type="InterPro" id="IPR009270">
    <property type="entry name" value="DUF927"/>
</dbReference>
<evidence type="ECO:0000259" key="2">
    <source>
        <dbReference type="Pfam" id="PF06048"/>
    </source>
</evidence>
<evidence type="ECO:0000313" key="3">
    <source>
        <dbReference type="EMBL" id="QKC79401.1"/>
    </source>
</evidence>
<dbReference type="RefSeq" id="WP_081294179.1">
    <property type="nucleotide sequence ID" value="NZ_CP033361.1"/>
</dbReference>
<reference evidence="3 4" key="1">
    <citation type="submission" date="2018-10" db="EMBL/GenBank/DDBJ databases">
        <authorList>
            <person name="Perry B.J."/>
            <person name="Sullivan J.T."/>
            <person name="Murphy R.J.T."/>
            <person name="Ramsay J.P."/>
            <person name="Ronson C.W."/>
        </authorList>
    </citation>
    <scope>NUCLEOTIDE SEQUENCE [LARGE SCALE GENOMIC DNA]</scope>
    <source>
        <strain evidence="3 4">NZP2014</strain>
    </source>
</reference>
<dbReference type="Pfam" id="PF06048">
    <property type="entry name" value="DUF927"/>
    <property type="match status" value="1"/>
</dbReference>
<feature type="region of interest" description="Disordered" evidence="1">
    <location>
        <begin position="1"/>
        <end position="43"/>
    </location>
</feature>
<evidence type="ECO:0000256" key="1">
    <source>
        <dbReference type="SAM" id="MobiDB-lite"/>
    </source>
</evidence>
<feature type="compositionally biased region" description="Basic and acidic residues" evidence="1">
    <location>
        <begin position="21"/>
        <end position="34"/>
    </location>
</feature>
<sequence>MPNANFRQSTRMGGKGGKVGNPEKEIRADQEKNGTDQLANGPRILDKVRDQEGQIHYRYGTDSIALWFSADDLFDNPKKVFGALVKSGFGFHSRKPQEAMLAALDEYPTIREALVASSPGWMADNIYVFGDGTLIREDGLDSEILITFEPDGRFTPLGELAAWKAGVEKIVGGEPLATFLLSYAFVGPLLRFAPSYIVNPSVELVGEPECGKTTFAILATSVHAGNPNSDVGGGDSFNFSEMSFDELRRPRRDSMLLLDEQNEMDASLKLSGKMAFKHSSSSGRRRPGQEPDKGVRVALLTTANEASKDAMKAAADTVAAVGSRTCTIAFEGKIMKVCPEGFSEPLEAMNKLREFCDQQYGTAGRKFVRAVAEHVKDQGADALREKIRLFIDEFRSWIPSKTAPARVVNTFALTYAAGRLARKWGALPALEQPVAKAVQSIFELASSATVTSEPKDLEWAVRRARSVLEKNTDRTKDLSAGPDLLFWDLPFAYRKTVQKVATYYVPTENFQQALGPDCQLVLQRLRADGKLKSEGGKNPKLSIKAPTFLRLGGQRVYCITL</sequence>
<accession>A0A6M7UQ93</accession>
<feature type="domain" description="DUF927" evidence="2">
    <location>
        <begin position="54"/>
        <end position="287"/>
    </location>
</feature>
<dbReference type="EMBL" id="CP033361">
    <property type="protein sequence ID" value="QKC79401.1"/>
    <property type="molecule type" value="Genomic_DNA"/>
</dbReference>
<dbReference type="Proteomes" id="UP000503339">
    <property type="component" value="Chromosome"/>
</dbReference>
<keyword evidence="4" id="KW-1185">Reference proteome</keyword>
<protein>
    <submittedName>
        <fullName evidence="3">DUF927 domain-containing protein</fullName>
    </submittedName>
</protein>
<gene>
    <name evidence="3" type="ORF">EB233_31530</name>
</gene>